<accession>A0ACC2X0R7</accession>
<evidence type="ECO:0000313" key="2">
    <source>
        <dbReference type="Proteomes" id="UP001230649"/>
    </source>
</evidence>
<dbReference type="EMBL" id="JASBWS010000002">
    <property type="protein sequence ID" value="KAJ9117246.1"/>
    <property type="molecule type" value="Genomic_DNA"/>
</dbReference>
<evidence type="ECO:0000313" key="1">
    <source>
        <dbReference type="EMBL" id="KAJ9117246.1"/>
    </source>
</evidence>
<keyword evidence="2" id="KW-1185">Reference proteome</keyword>
<organism evidence="1 2">
    <name type="scientific">Naganishia adeliensis</name>
    <dbReference type="NCBI Taxonomy" id="92952"/>
    <lineage>
        <taxon>Eukaryota</taxon>
        <taxon>Fungi</taxon>
        <taxon>Dikarya</taxon>
        <taxon>Basidiomycota</taxon>
        <taxon>Agaricomycotina</taxon>
        <taxon>Tremellomycetes</taxon>
        <taxon>Filobasidiales</taxon>
        <taxon>Filobasidiaceae</taxon>
        <taxon>Naganishia</taxon>
    </lineage>
</organism>
<name>A0ACC2X0R7_9TREE</name>
<sequence>MPRSTGSSLILPLAILVVLAFLPGTFAFGAGNIPGHAYLEGKAYRHGDIEDVLEKLAKAAGGGFLALGAKKFSPLDVKRVYFGLRDYSQAVDVGALKKVPLQTIINICMALGFLAHGYATAEFEVTKDRLGCYLPTEHIDNPKGYADGEDARRYDPRLRGPVDPRELEVDPRTGMKNYIANEGHGWDTSKSLVRRVLEACIHHGRQARNGGSKDDEYEAFRLLGQALHTLEDFTAHSNWCELTLQAMGHEQVFAHVGRNVRIQAPNGRSVPILVTGTFGGSDFIHSLMGEAGDHLSEASVSDLNAKVNRSRSDPGPQNLRTLIGQIPGGGGSDLSREMDDVDRMRAGPGGGGSDPSMMSPQELHDTLWKILSFRDSVMKKIEVTIDRIPGLNSLVEKLTNSLNVFVFTTLEPYMKPILSAATSGLAQSSAEIVNSHDQLEVFNDPHASDPTHSFLSKDHFGLILNEPAGRVASVIVENAVRLVVSAWDNSSMDTRSVTENILECLFHPAFPDPSSQIQKAMTDEFKQWFQSQGSNQREVLNRLSEDSVRNNRNKRIGDTSTSTGHSHGALPDGGLQAVLAQHQVHVPGASYLNDAQDLMAGKLPGQPGFGTGGAHGWRDGPTGTLAQPVSTSGSHDYGTGGGGTTYGHAYGATTTRDAGGYQSGGYQSHQPALGGQSDAYGQGQPPYGQHQSSYGHQQSSYGQQQPSYGDQPSHGHGGHHGGGDFSRPSFDGGDNYGQPAYGHSQPQDTSYGAPSYGRPEFGHGGPPHHPPHDSGFEGPGGYGQQDSGFDRPAYGAGPPEYGNHGGPPGHHQPPPPHQYGGSGYGGNNDSYGAPRY</sequence>
<protein>
    <submittedName>
        <fullName evidence="1">Uncharacterized protein</fullName>
    </submittedName>
</protein>
<proteinExistence type="predicted"/>
<dbReference type="Proteomes" id="UP001230649">
    <property type="component" value="Unassembled WGS sequence"/>
</dbReference>
<comment type="caution">
    <text evidence="1">The sequence shown here is derived from an EMBL/GenBank/DDBJ whole genome shotgun (WGS) entry which is preliminary data.</text>
</comment>
<reference evidence="1" key="1">
    <citation type="submission" date="2023-04" db="EMBL/GenBank/DDBJ databases">
        <title>Draft Genome sequencing of Naganishia species isolated from polar environments using Oxford Nanopore Technology.</title>
        <authorList>
            <person name="Leo P."/>
            <person name="Venkateswaran K."/>
        </authorList>
    </citation>
    <scope>NUCLEOTIDE SEQUENCE</scope>
    <source>
        <strain evidence="1">MNA-CCFEE 5262</strain>
    </source>
</reference>
<gene>
    <name evidence="1" type="ORF">QFC20_000391</name>
</gene>